<dbReference type="InterPro" id="IPR010903">
    <property type="entry name" value="DUF1517"/>
</dbReference>
<evidence type="ECO:0000313" key="1">
    <source>
        <dbReference type="EMBL" id="KAF5187373.1"/>
    </source>
</evidence>
<organism evidence="1 2">
    <name type="scientific">Thalictrum thalictroides</name>
    <name type="common">Rue-anemone</name>
    <name type="synonym">Anemone thalictroides</name>
    <dbReference type="NCBI Taxonomy" id="46969"/>
    <lineage>
        <taxon>Eukaryota</taxon>
        <taxon>Viridiplantae</taxon>
        <taxon>Streptophyta</taxon>
        <taxon>Embryophyta</taxon>
        <taxon>Tracheophyta</taxon>
        <taxon>Spermatophyta</taxon>
        <taxon>Magnoliopsida</taxon>
        <taxon>Ranunculales</taxon>
        <taxon>Ranunculaceae</taxon>
        <taxon>Thalictroideae</taxon>
        <taxon>Thalictrum</taxon>
    </lineage>
</organism>
<dbReference type="GO" id="GO:0009507">
    <property type="term" value="C:chloroplast"/>
    <property type="evidence" value="ECO:0007669"/>
    <property type="project" value="TreeGrafter"/>
</dbReference>
<dbReference type="Pfam" id="PF07466">
    <property type="entry name" value="DUF1517"/>
    <property type="match status" value="1"/>
</dbReference>
<name>A0A7J6VR84_THATH</name>
<reference evidence="1 2" key="1">
    <citation type="submission" date="2020-06" db="EMBL/GenBank/DDBJ databases">
        <title>Transcriptomic and genomic resources for Thalictrum thalictroides and T. hernandezii: Facilitating candidate gene discovery in an emerging model plant lineage.</title>
        <authorList>
            <person name="Arias T."/>
            <person name="Riano-Pachon D.M."/>
            <person name="Di Stilio V.S."/>
        </authorList>
    </citation>
    <scope>NUCLEOTIDE SEQUENCE [LARGE SCALE GENOMIC DNA]</scope>
    <source>
        <strain evidence="2">cv. WT478/WT964</strain>
        <tissue evidence="1">Leaves</tissue>
    </source>
</reference>
<dbReference type="Proteomes" id="UP000554482">
    <property type="component" value="Unassembled WGS sequence"/>
</dbReference>
<protein>
    <submittedName>
        <fullName evidence="1">Myelin-associated oligodendrocyte basic protein</fullName>
    </submittedName>
</protein>
<accession>A0A7J6VR84</accession>
<dbReference type="OrthoDB" id="542507at2759"/>
<dbReference type="InterPro" id="IPR053023">
    <property type="entry name" value="FLAP_modulator"/>
</dbReference>
<comment type="caution">
    <text evidence="1">The sequence shown here is derived from an EMBL/GenBank/DDBJ whole genome shotgun (WGS) entry which is preliminary data.</text>
</comment>
<dbReference type="PANTHER" id="PTHR33975">
    <property type="entry name" value="MYELIN-ASSOCIATED OLIGODENDROCYTE BASIC PROTEIN"/>
    <property type="match status" value="1"/>
</dbReference>
<dbReference type="EMBL" id="JABWDY010028066">
    <property type="protein sequence ID" value="KAF5187373.1"/>
    <property type="molecule type" value="Genomic_DNA"/>
</dbReference>
<dbReference type="AlphaFoldDB" id="A0A7J6VR84"/>
<dbReference type="PANTHER" id="PTHR33975:SF2">
    <property type="entry name" value="MYELIN-ASSOCIATED OLIGODENDROCYTE BASIC PROTEIN"/>
    <property type="match status" value="1"/>
</dbReference>
<evidence type="ECO:0000313" key="2">
    <source>
        <dbReference type="Proteomes" id="UP000554482"/>
    </source>
</evidence>
<keyword evidence="2" id="KW-1185">Reference proteome</keyword>
<proteinExistence type="predicted"/>
<gene>
    <name evidence="1" type="ORF">FRX31_023040</name>
</gene>
<sequence length="241" mass="27103">MIGYLLVSSLTEVFSPSPRSRDHPLWHQTSVIKLQVCLLGMARLLKKDLEQLAEIADTSSSGGLNYILKEATLSLLRHPDFCISGYSSVHLKQSLEDGEKLFDRFSIEERGKFDEETLSNVNNIKRKTGTRSQSEIGSRNEYIVMTILVAAAGSQDLPIISSSADLKEALQKLGSISSNGTLAVEVLWTPQEENDTLSEQELLEKYPHLRSLHWTSIRDTDTEQLAITHKIRDYKKKTTKL</sequence>